<feature type="region of interest" description="Disordered" evidence="2">
    <location>
        <begin position="376"/>
        <end position="703"/>
    </location>
</feature>
<evidence type="ECO:0000256" key="2">
    <source>
        <dbReference type="SAM" id="MobiDB-lite"/>
    </source>
</evidence>
<name>A0AAF5DQT2_STRER</name>
<feature type="compositionally biased region" description="Basic and acidic residues" evidence="2">
    <location>
        <begin position="436"/>
        <end position="454"/>
    </location>
</feature>
<feature type="compositionally biased region" description="Basic and acidic residues" evidence="2">
    <location>
        <begin position="538"/>
        <end position="589"/>
    </location>
</feature>
<evidence type="ECO:0000313" key="3">
    <source>
        <dbReference type="Proteomes" id="UP000035681"/>
    </source>
</evidence>
<organism evidence="3 4">
    <name type="scientific">Strongyloides stercoralis</name>
    <name type="common">Threadworm</name>
    <dbReference type="NCBI Taxonomy" id="6248"/>
    <lineage>
        <taxon>Eukaryota</taxon>
        <taxon>Metazoa</taxon>
        <taxon>Ecdysozoa</taxon>
        <taxon>Nematoda</taxon>
        <taxon>Chromadorea</taxon>
        <taxon>Rhabditida</taxon>
        <taxon>Tylenchina</taxon>
        <taxon>Panagrolaimomorpha</taxon>
        <taxon>Strongyloidoidea</taxon>
        <taxon>Strongyloididae</taxon>
        <taxon>Strongyloides</taxon>
    </lineage>
</organism>
<feature type="compositionally biased region" description="Basic and acidic residues" evidence="2">
    <location>
        <begin position="376"/>
        <end position="393"/>
    </location>
</feature>
<dbReference type="GO" id="GO:0046872">
    <property type="term" value="F:metal ion binding"/>
    <property type="evidence" value="ECO:0007669"/>
    <property type="project" value="UniProtKB-KW"/>
</dbReference>
<feature type="compositionally biased region" description="Polar residues" evidence="2">
    <location>
        <begin position="630"/>
        <end position="647"/>
    </location>
</feature>
<dbReference type="GO" id="GO:0006556">
    <property type="term" value="P:S-adenosylmethionine biosynthetic process"/>
    <property type="evidence" value="ECO:0007669"/>
    <property type="project" value="InterPro"/>
</dbReference>
<feature type="region of interest" description="Disordered" evidence="2">
    <location>
        <begin position="221"/>
        <end position="288"/>
    </location>
</feature>
<accession>A0AAF5DQT2</accession>
<protein>
    <submittedName>
        <fullName evidence="4">Uncharacterized protein</fullName>
    </submittedName>
</protein>
<dbReference type="WBParaSite" id="TCONS_00016336.p1">
    <property type="protein sequence ID" value="TCONS_00016336.p1"/>
    <property type="gene ID" value="XLOC_010920"/>
</dbReference>
<dbReference type="GO" id="GO:0004478">
    <property type="term" value="F:methionine adenosyltransferase activity"/>
    <property type="evidence" value="ECO:0007669"/>
    <property type="project" value="InterPro"/>
</dbReference>
<keyword evidence="3" id="KW-1185">Reference proteome</keyword>
<reference evidence="4" key="1">
    <citation type="submission" date="2024-02" db="UniProtKB">
        <authorList>
            <consortium name="WormBaseParasite"/>
        </authorList>
    </citation>
    <scope>IDENTIFICATION</scope>
</reference>
<dbReference type="Proteomes" id="UP000035681">
    <property type="component" value="Unplaced"/>
</dbReference>
<proteinExistence type="predicted"/>
<feature type="compositionally biased region" description="Basic and acidic residues" evidence="2">
    <location>
        <begin position="245"/>
        <end position="273"/>
    </location>
</feature>
<keyword evidence="1" id="KW-0479">Metal-binding</keyword>
<dbReference type="SUPFAM" id="SSF55973">
    <property type="entry name" value="S-adenosylmethionine synthetase"/>
    <property type="match status" value="1"/>
</dbReference>
<feature type="compositionally biased region" description="Basic and acidic residues" evidence="2">
    <location>
        <begin position="620"/>
        <end position="629"/>
    </location>
</feature>
<feature type="compositionally biased region" description="Basic and acidic residues" evidence="2">
    <location>
        <begin position="486"/>
        <end position="517"/>
    </location>
</feature>
<sequence>MILFSEFSLLFISKSFFEGYLDKMCKLLSDAVLDNHLARILISNLRVIEVVTKNGIVLSAIRMTTSRIVHDIYVDHFDGIVNAGNYELASGFLIDDTEKAIPFQFWLLSSIWCLLKQINVVVALSKSLILLGFLNHCFLLTIPSIEAKFLAIVIYQTISANEHFGRALFPWEGVRELSICGKFLEKLNTVKSFKNVEYLSFFYYHNTIDFLSKFMERNSSEKENIPPSEETSPGGDGKYYKRKFHSDPSRCRPNMRSERIKEENRDRKEDNSGRKRRSDRIDSGNLVGKKITRDDNYYGERSFRSKPSCHNSDECLGKNEKKKWDYNENKNSRRRRESSSTVYSESPVRERLFPRIDSYYQEILFCSKSSRHSSDKCLRENEKKNRDYNENKTSRRRRGFGAIDYESPVRKGSSTRDDNYYGKRSFYSKSSHRKSDKCLGKNEKKNRDYDENKTSRGNGFGTIDFENPVKKGSSTKKNNYYGKKLPRSDSSFHKSDKCLKRDEEKNENHKEDTRDDCGQSYKDITGEERPFGNNDFDSSVKEKGISEHDELHRNNKDTKNDGNCQYKDESPVERRSFTQDENYDKERPPHSHQLPSNSDKHKNYEEKDTRNDCCQQSGDEFGKEKHSDDNNSNSPVGKIISLQSIETSIEKASEESRDEDHSISILPKPATSSPQKEKTIVLSPKGIEYSTSNGSKNKKTTIQ</sequence>
<evidence type="ECO:0000313" key="4">
    <source>
        <dbReference type="WBParaSite" id="TCONS_00016336.p1"/>
    </source>
</evidence>
<evidence type="ECO:0000256" key="1">
    <source>
        <dbReference type="ARBA" id="ARBA00022723"/>
    </source>
</evidence>
<dbReference type="InterPro" id="IPR022636">
    <property type="entry name" value="S-AdoMet_synthetase_sfam"/>
</dbReference>
<feature type="compositionally biased region" description="Basic and acidic residues" evidence="2">
    <location>
        <begin position="598"/>
        <end position="611"/>
    </location>
</feature>
<feature type="compositionally biased region" description="Basic and acidic residues" evidence="2">
    <location>
        <begin position="648"/>
        <end position="662"/>
    </location>
</feature>
<dbReference type="AlphaFoldDB" id="A0AAF5DQT2"/>